<dbReference type="Proteomes" id="UP000433483">
    <property type="component" value="Unassembled WGS sequence"/>
</dbReference>
<reference evidence="2 3" key="1">
    <citation type="submission" date="2018-08" db="EMBL/GenBank/DDBJ databases">
        <title>Genomic investigation of the strawberry pathogen Phytophthora fragariae indicates pathogenicity is determined by transcriptional variation in three key races.</title>
        <authorList>
            <person name="Adams T.M."/>
            <person name="Armitage A.D."/>
            <person name="Sobczyk M.K."/>
            <person name="Bates H.J."/>
            <person name="Dunwell J.M."/>
            <person name="Nellist C.F."/>
            <person name="Harrison R.J."/>
        </authorList>
    </citation>
    <scope>NUCLEOTIDE SEQUENCE [LARGE SCALE GENOMIC DNA]</scope>
    <source>
        <strain evidence="2 3">NOV-27</strain>
    </source>
</reference>
<evidence type="ECO:0000256" key="1">
    <source>
        <dbReference type="SAM" id="MobiDB-lite"/>
    </source>
</evidence>
<protein>
    <recommendedName>
        <fullName evidence="4">CCHC-type domain-containing protein</fullName>
    </recommendedName>
</protein>
<dbReference type="OrthoDB" id="103167at2759"/>
<evidence type="ECO:0008006" key="4">
    <source>
        <dbReference type="Google" id="ProtNLM"/>
    </source>
</evidence>
<organism evidence="2 3">
    <name type="scientific">Phytophthora fragariae</name>
    <dbReference type="NCBI Taxonomy" id="53985"/>
    <lineage>
        <taxon>Eukaryota</taxon>
        <taxon>Sar</taxon>
        <taxon>Stramenopiles</taxon>
        <taxon>Oomycota</taxon>
        <taxon>Peronosporomycetes</taxon>
        <taxon>Peronosporales</taxon>
        <taxon>Peronosporaceae</taxon>
        <taxon>Phytophthora</taxon>
    </lineage>
</organism>
<feature type="compositionally biased region" description="Polar residues" evidence="1">
    <location>
        <begin position="1"/>
        <end position="10"/>
    </location>
</feature>
<sequence>MASTQVNEAQNARHVDEQIGNGSAVTSTTKATTTLRVPQPIFTIVNAPLITDVSREALLEWMKLRKEYVAVIEARCKAANEDVKAVLRSVHDSFDSNLLETMCETRWDVDLENVTDEFLMDKIKEITASFKNRELPDMDDLFSDELKFDLTISDVEARVTAYFHLANEIIKRNGVSDLFLGEEGIKRKCKVLVKFLPGPLKKKTKNELEYRSGEAKLAVRKLYSVVSNLALELEKETRAVKKVKAKEAKHNKAFVKERSVKAFNKKTVHAVGVATTGVKRSAGGTPRQGDQRNFSRPTHPKKCFHCEGEHEFIKCPTATEADKAAIREKRRAEYKARLQAGYQQRKQDYSAGFASASHLKEEPFCSKMF</sequence>
<dbReference type="EMBL" id="QXGB01000384">
    <property type="protein sequence ID" value="KAE9217052.1"/>
    <property type="molecule type" value="Genomic_DNA"/>
</dbReference>
<accession>A0A6A3YF40</accession>
<gene>
    <name evidence="2" type="ORF">PF005_g8808</name>
</gene>
<feature type="region of interest" description="Disordered" evidence="1">
    <location>
        <begin position="1"/>
        <end position="25"/>
    </location>
</feature>
<evidence type="ECO:0000313" key="2">
    <source>
        <dbReference type="EMBL" id="KAE9217052.1"/>
    </source>
</evidence>
<proteinExistence type="predicted"/>
<keyword evidence="3" id="KW-1185">Reference proteome</keyword>
<comment type="caution">
    <text evidence="2">The sequence shown here is derived from an EMBL/GenBank/DDBJ whole genome shotgun (WGS) entry which is preliminary data.</text>
</comment>
<feature type="region of interest" description="Disordered" evidence="1">
    <location>
        <begin position="275"/>
        <end position="299"/>
    </location>
</feature>
<evidence type="ECO:0000313" key="3">
    <source>
        <dbReference type="Proteomes" id="UP000433483"/>
    </source>
</evidence>
<dbReference type="AlphaFoldDB" id="A0A6A3YF40"/>
<name>A0A6A3YF40_9STRA</name>